<reference evidence="20" key="2">
    <citation type="journal article" date="2021" name="PeerJ">
        <title>Extensive microbial diversity within the chicken gut microbiome revealed by metagenomics and culture.</title>
        <authorList>
            <person name="Gilroy R."/>
            <person name="Ravi A."/>
            <person name="Getino M."/>
            <person name="Pursley I."/>
            <person name="Horton D.L."/>
            <person name="Alikhan N.F."/>
            <person name="Baker D."/>
            <person name="Gharbi K."/>
            <person name="Hall N."/>
            <person name="Watson M."/>
            <person name="Adriaenssens E.M."/>
            <person name="Foster-Nyarko E."/>
            <person name="Jarju S."/>
            <person name="Secka A."/>
            <person name="Antonio M."/>
            <person name="Oren A."/>
            <person name="Chaudhuri R.R."/>
            <person name="La Ragione R."/>
            <person name="Hildebrand F."/>
            <person name="Pallen M.J."/>
        </authorList>
    </citation>
    <scope>NUCLEOTIDE SEQUENCE</scope>
    <source>
        <strain evidence="20">CHK189-12415</strain>
    </source>
</reference>
<dbReference type="AlphaFoldDB" id="A0A9D1J5U1"/>
<comment type="subcellular location">
    <subcellularLocation>
        <location evidence="2">Cytoplasm</location>
    </subcellularLocation>
</comment>
<keyword evidence="14" id="KW-0694">RNA-binding</keyword>
<feature type="non-terminal residue" evidence="20">
    <location>
        <position position="1"/>
    </location>
</feature>
<dbReference type="PROSITE" id="PS51447">
    <property type="entry name" value="FDX_ACB"/>
    <property type="match status" value="1"/>
</dbReference>
<name>A0A9D1J5U1_9FIRM</name>
<dbReference type="GO" id="GO:0004826">
    <property type="term" value="F:phenylalanine-tRNA ligase activity"/>
    <property type="evidence" value="ECO:0007669"/>
    <property type="project" value="UniProtKB-EC"/>
</dbReference>
<evidence type="ECO:0000256" key="14">
    <source>
        <dbReference type="ARBA" id="ARBA00022884"/>
    </source>
</evidence>
<evidence type="ECO:0000256" key="18">
    <source>
        <dbReference type="ARBA" id="ARBA00049255"/>
    </source>
</evidence>
<dbReference type="Pfam" id="PF03147">
    <property type="entry name" value="FDX-ACB"/>
    <property type="match status" value="1"/>
</dbReference>
<dbReference type="GO" id="GO:0000049">
    <property type="term" value="F:tRNA binding"/>
    <property type="evidence" value="ECO:0007669"/>
    <property type="project" value="UniProtKB-KW"/>
</dbReference>
<evidence type="ECO:0000256" key="4">
    <source>
        <dbReference type="ARBA" id="ARBA00011209"/>
    </source>
</evidence>
<evidence type="ECO:0000256" key="3">
    <source>
        <dbReference type="ARBA" id="ARBA00008653"/>
    </source>
</evidence>
<dbReference type="GO" id="GO:0006412">
    <property type="term" value="P:translation"/>
    <property type="evidence" value="ECO:0007669"/>
    <property type="project" value="UniProtKB-KW"/>
</dbReference>
<keyword evidence="11" id="KW-0547">Nucleotide-binding</keyword>
<sequence>NGIRTVYAPLPRHPASVRDLSLLADIATPAADIEEAIRKGAGKTLESVSLFDLYQGPQVPEGKKSISYSLSLRAADRTLTVEECDHTMQKVLKELETIGVVLRS</sequence>
<evidence type="ECO:0000256" key="16">
    <source>
        <dbReference type="ARBA" id="ARBA00023146"/>
    </source>
</evidence>
<evidence type="ECO:0000256" key="17">
    <source>
        <dbReference type="ARBA" id="ARBA00033189"/>
    </source>
</evidence>
<dbReference type="InterPro" id="IPR036690">
    <property type="entry name" value="Fdx_antiC-bd_sf"/>
</dbReference>
<evidence type="ECO:0000256" key="1">
    <source>
        <dbReference type="ARBA" id="ARBA00001946"/>
    </source>
</evidence>
<keyword evidence="15" id="KW-0648">Protein biosynthesis</keyword>
<evidence type="ECO:0000256" key="6">
    <source>
        <dbReference type="ARBA" id="ARBA00017032"/>
    </source>
</evidence>
<evidence type="ECO:0000313" key="21">
    <source>
        <dbReference type="Proteomes" id="UP000824241"/>
    </source>
</evidence>
<dbReference type="InterPro" id="IPR005121">
    <property type="entry name" value="Fdx_antiC-bd"/>
</dbReference>
<dbReference type="SUPFAM" id="SSF54991">
    <property type="entry name" value="Anticodon-binding domain of PheRS"/>
    <property type="match status" value="1"/>
</dbReference>
<evidence type="ECO:0000256" key="2">
    <source>
        <dbReference type="ARBA" id="ARBA00004496"/>
    </source>
</evidence>
<comment type="cofactor">
    <cofactor evidence="1">
        <name>Mg(2+)</name>
        <dbReference type="ChEBI" id="CHEBI:18420"/>
    </cofactor>
</comment>
<evidence type="ECO:0000256" key="10">
    <source>
        <dbReference type="ARBA" id="ARBA00022723"/>
    </source>
</evidence>
<evidence type="ECO:0000256" key="7">
    <source>
        <dbReference type="ARBA" id="ARBA00022490"/>
    </source>
</evidence>
<dbReference type="FunFam" id="3.30.70.380:FF:000001">
    <property type="entry name" value="Phenylalanine--tRNA ligase beta subunit"/>
    <property type="match status" value="1"/>
</dbReference>
<evidence type="ECO:0000256" key="8">
    <source>
        <dbReference type="ARBA" id="ARBA00022555"/>
    </source>
</evidence>
<dbReference type="GO" id="GO:0046872">
    <property type="term" value="F:metal ion binding"/>
    <property type="evidence" value="ECO:0007669"/>
    <property type="project" value="UniProtKB-KW"/>
</dbReference>
<comment type="caution">
    <text evidence="20">The sequence shown here is derived from an EMBL/GenBank/DDBJ whole genome shotgun (WGS) entry which is preliminary data.</text>
</comment>
<keyword evidence="7" id="KW-0963">Cytoplasm</keyword>
<keyword evidence="10" id="KW-0479">Metal-binding</keyword>
<dbReference type="Gene3D" id="3.30.70.380">
    <property type="entry name" value="Ferrodoxin-fold anticodon-binding domain"/>
    <property type="match status" value="1"/>
</dbReference>
<evidence type="ECO:0000256" key="11">
    <source>
        <dbReference type="ARBA" id="ARBA00022741"/>
    </source>
</evidence>
<keyword evidence="13" id="KW-0460">Magnesium</keyword>
<evidence type="ECO:0000256" key="9">
    <source>
        <dbReference type="ARBA" id="ARBA00022598"/>
    </source>
</evidence>
<gene>
    <name evidence="20" type="ORF">IAB37_07530</name>
</gene>
<evidence type="ECO:0000259" key="19">
    <source>
        <dbReference type="PROSITE" id="PS51447"/>
    </source>
</evidence>
<evidence type="ECO:0000256" key="15">
    <source>
        <dbReference type="ARBA" id="ARBA00022917"/>
    </source>
</evidence>
<accession>A0A9D1J5U1</accession>
<keyword evidence="16" id="KW-0030">Aminoacyl-tRNA synthetase</keyword>
<protein>
    <recommendedName>
        <fullName evidence="6">Phenylalanine--tRNA ligase beta subunit</fullName>
        <ecNumber evidence="5">6.1.1.20</ecNumber>
    </recommendedName>
    <alternativeName>
        <fullName evidence="17">Phenylalanyl-tRNA synthetase beta subunit</fullName>
    </alternativeName>
</protein>
<comment type="catalytic activity">
    <reaction evidence="18">
        <text>tRNA(Phe) + L-phenylalanine + ATP = L-phenylalanyl-tRNA(Phe) + AMP + diphosphate + H(+)</text>
        <dbReference type="Rhea" id="RHEA:19413"/>
        <dbReference type="Rhea" id="RHEA-COMP:9668"/>
        <dbReference type="Rhea" id="RHEA-COMP:9699"/>
        <dbReference type="ChEBI" id="CHEBI:15378"/>
        <dbReference type="ChEBI" id="CHEBI:30616"/>
        <dbReference type="ChEBI" id="CHEBI:33019"/>
        <dbReference type="ChEBI" id="CHEBI:58095"/>
        <dbReference type="ChEBI" id="CHEBI:78442"/>
        <dbReference type="ChEBI" id="CHEBI:78531"/>
        <dbReference type="ChEBI" id="CHEBI:456215"/>
        <dbReference type="EC" id="6.1.1.20"/>
    </reaction>
</comment>
<organism evidence="20 21">
    <name type="scientific">Candidatus Faecivivens stercoravium</name>
    <dbReference type="NCBI Taxonomy" id="2840803"/>
    <lineage>
        <taxon>Bacteria</taxon>
        <taxon>Bacillati</taxon>
        <taxon>Bacillota</taxon>
        <taxon>Clostridia</taxon>
        <taxon>Eubacteriales</taxon>
        <taxon>Oscillospiraceae</taxon>
        <taxon>Oscillospiraceae incertae sedis</taxon>
        <taxon>Candidatus Faecivivens</taxon>
    </lineage>
</organism>
<dbReference type="GO" id="GO:0005524">
    <property type="term" value="F:ATP binding"/>
    <property type="evidence" value="ECO:0007669"/>
    <property type="project" value="UniProtKB-KW"/>
</dbReference>
<dbReference type="EC" id="6.1.1.20" evidence="5"/>
<comment type="similarity">
    <text evidence="3">Belongs to the phenylalanyl-tRNA synthetase beta subunit family. Type 1 subfamily.</text>
</comment>
<feature type="domain" description="FDX-ACB" evidence="19">
    <location>
        <begin position="11"/>
        <end position="103"/>
    </location>
</feature>
<dbReference type="Proteomes" id="UP000824241">
    <property type="component" value="Unassembled WGS sequence"/>
</dbReference>
<keyword evidence="9 20" id="KW-0436">Ligase</keyword>
<comment type="subunit">
    <text evidence="4">Tetramer of two alpha and two beta subunits.</text>
</comment>
<dbReference type="EMBL" id="DVHA01000242">
    <property type="protein sequence ID" value="HIR61404.1"/>
    <property type="molecule type" value="Genomic_DNA"/>
</dbReference>
<reference evidence="20" key="1">
    <citation type="submission" date="2020-10" db="EMBL/GenBank/DDBJ databases">
        <authorList>
            <person name="Gilroy R."/>
        </authorList>
    </citation>
    <scope>NUCLEOTIDE SEQUENCE</scope>
    <source>
        <strain evidence="20">CHK189-12415</strain>
    </source>
</reference>
<evidence type="ECO:0000256" key="12">
    <source>
        <dbReference type="ARBA" id="ARBA00022840"/>
    </source>
</evidence>
<keyword evidence="12" id="KW-0067">ATP-binding</keyword>
<evidence type="ECO:0000256" key="13">
    <source>
        <dbReference type="ARBA" id="ARBA00022842"/>
    </source>
</evidence>
<dbReference type="GO" id="GO:0005737">
    <property type="term" value="C:cytoplasm"/>
    <property type="evidence" value="ECO:0007669"/>
    <property type="project" value="UniProtKB-SubCell"/>
</dbReference>
<evidence type="ECO:0000256" key="5">
    <source>
        <dbReference type="ARBA" id="ARBA00012814"/>
    </source>
</evidence>
<keyword evidence="8" id="KW-0820">tRNA-binding</keyword>
<evidence type="ECO:0000313" key="20">
    <source>
        <dbReference type="EMBL" id="HIR61404.1"/>
    </source>
</evidence>
<proteinExistence type="inferred from homology"/>
<dbReference type="SMART" id="SM00896">
    <property type="entry name" value="FDX-ACB"/>
    <property type="match status" value="1"/>
</dbReference>